<dbReference type="InterPro" id="IPR006379">
    <property type="entry name" value="HAD-SF_hydro_IIB"/>
</dbReference>
<reference evidence="1 2" key="1">
    <citation type="submission" date="2018-08" db="EMBL/GenBank/DDBJ databases">
        <title>A genome reference for cultivated species of the human gut microbiota.</title>
        <authorList>
            <person name="Zou Y."/>
            <person name="Xue W."/>
            <person name="Luo G."/>
        </authorList>
    </citation>
    <scope>NUCLEOTIDE SEQUENCE [LARGE SCALE GENOMIC DNA]</scope>
    <source>
        <strain evidence="1 2">AF15-20</strain>
    </source>
</reference>
<accession>A0A395W8U0</accession>
<dbReference type="Gene3D" id="3.30.1240.10">
    <property type="match status" value="1"/>
</dbReference>
<dbReference type="NCBIfam" id="TIGR01484">
    <property type="entry name" value="HAD-SF-IIB"/>
    <property type="match status" value="1"/>
</dbReference>
<dbReference type="EMBL" id="QRYQ01000041">
    <property type="protein sequence ID" value="RGU88820.1"/>
    <property type="molecule type" value="Genomic_DNA"/>
</dbReference>
<gene>
    <name evidence="1" type="ORF">DWW32_12660</name>
</gene>
<proteinExistence type="predicted"/>
<evidence type="ECO:0000313" key="1">
    <source>
        <dbReference type="EMBL" id="RGU88820.1"/>
    </source>
</evidence>
<keyword evidence="1" id="KW-0378">Hydrolase</keyword>
<protein>
    <submittedName>
        <fullName evidence="1">HAD-IIB family hydrolase</fullName>
    </submittedName>
</protein>
<sequence>MKSYTFYVMEVHFMINKIKVLAADVDMTLSSKSSPLPKITIQALQELHNRGVKLGLATGREITEMEKTKGIFWKLGFEFDFIIGMNGGMIYDRNLDKTFTMDMMSIEEMKEVLTFLMPIIEEKKVSINVEGNQLRNVMNINEDLLDMSKRRNIPLIDKTGDIDGFCEKPVYKFLFRTDPETTQLIRDQVEEQYKGKYQTIETFPGTIELMYSGFSKGRGLEMYCEWNQIHLENTIAFGDNENDNSLLLTSGWGVCLKDGNPNTKALADNITDYDCLDGGVGHYIFDHILNNKDVEF</sequence>
<dbReference type="Proteomes" id="UP000265489">
    <property type="component" value="Unassembled WGS sequence"/>
</dbReference>
<dbReference type="Gene3D" id="3.40.50.1000">
    <property type="entry name" value="HAD superfamily/HAD-like"/>
    <property type="match status" value="1"/>
</dbReference>
<dbReference type="PANTHER" id="PTHR10000:SF8">
    <property type="entry name" value="HAD SUPERFAMILY HYDROLASE-LIKE, TYPE 3"/>
    <property type="match status" value="1"/>
</dbReference>
<comment type="caution">
    <text evidence="1">The sequence shown here is derived from an EMBL/GenBank/DDBJ whole genome shotgun (WGS) entry which is preliminary data.</text>
</comment>
<dbReference type="AlphaFoldDB" id="A0A395W8U0"/>
<dbReference type="InterPro" id="IPR036412">
    <property type="entry name" value="HAD-like_sf"/>
</dbReference>
<dbReference type="GO" id="GO:0005829">
    <property type="term" value="C:cytosol"/>
    <property type="evidence" value="ECO:0007669"/>
    <property type="project" value="TreeGrafter"/>
</dbReference>
<dbReference type="SUPFAM" id="SSF56784">
    <property type="entry name" value="HAD-like"/>
    <property type="match status" value="1"/>
</dbReference>
<name>A0A395W8U0_9FIRM</name>
<organism evidence="1 2">
    <name type="scientific">Holdemanella biformis</name>
    <dbReference type="NCBI Taxonomy" id="1735"/>
    <lineage>
        <taxon>Bacteria</taxon>
        <taxon>Bacillati</taxon>
        <taxon>Bacillota</taxon>
        <taxon>Erysipelotrichia</taxon>
        <taxon>Erysipelotrichales</taxon>
        <taxon>Erysipelotrichaceae</taxon>
        <taxon>Holdemanella</taxon>
    </lineage>
</organism>
<dbReference type="Pfam" id="PF08282">
    <property type="entry name" value="Hydrolase_3"/>
    <property type="match status" value="1"/>
</dbReference>
<evidence type="ECO:0000313" key="2">
    <source>
        <dbReference type="Proteomes" id="UP000265489"/>
    </source>
</evidence>
<dbReference type="GO" id="GO:0000287">
    <property type="term" value="F:magnesium ion binding"/>
    <property type="evidence" value="ECO:0007669"/>
    <property type="project" value="TreeGrafter"/>
</dbReference>
<dbReference type="PANTHER" id="PTHR10000">
    <property type="entry name" value="PHOSPHOSERINE PHOSPHATASE"/>
    <property type="match status" value="1"/>
</dbReference>
<dbReference type="InterPro" id="IPR023214">
    <property type="entry name" value="HAD_sf"/>
</dbReference>
<dbReference type="GO" id="GO:0016791">
    <property type="term" value="F:phosphatase activity"/>
    <property type="evidence" value="ECO:0007669"/>
    <property type="project" value="TreeGrafter"/>
</dbReference>